<evidence type="ECO:0000313" key="3">
    <source>
        <dbReference type="Proteomes" id="UP000004994"/>
    </source>
</evidence>
<keyword evidence="1" id="KW-0472">Membrane</keyword>
<keyword evidence="3" id="KW-1185">Reference proteome</keyword>
<reference evidence="2" key="2">
    <citation type="submission" date="2019-01" db="UniProtKB">
        <authorList>
            <consortium name="EnsemblPlants"/>
        </authorList>
    </citation>
    <scope>IDENTIFICATION</scope>
    <source>
        <strain evidence="2">cv. Heinz 1706</strain>
    </source>
</reference>
<proteinExistence type="predicted"/>
<dbReference type="EnsemblPlants" id="Solyc06g066480.1.1">
    <property type="protein sequence ID" value="Solyc06g066480.1.1.1"/>
    <property type="gene ID" value="Solyc06g066480.1"/>
</dbReference>
<dbReference type="AlphaFoldDB" id="A0A3Q7GWD0"/>
<reference evidence="2" key="1">
    <citation type="journal article" date="2012" name="Nature">
        <title>The tomato genome sequence provides insights into fleshy fruit evolution.</title>
        <authorList>
            <consortium name="Tomato Genome Consortium"/>
        </authorList>
    </citation>
    <scope>NUCLEOTIDE SEQUENCE [LARGE SCALE GENOMIC DNA]</scope>
    <source>
        <strain evidence="2">cv. Heinz 1706</strain>
    </source>
</reference>
<dbReference type="PaxDb" id="4081-Solyc06g066480.1.1"/>
<keyword evidence="1" id="KW-0812">Transmembrane</keyword>
<protein>
    <submittedName>
        <fullName evidence="2">Uncharacterized protein</fullName>
    </submittedName>
</protein>
<accession>A0A3Q7GWD0</accession>
<evidence type="ECO:0000313" key="2">
    <source>
        <dbReference type="EnsemblPlants" id="Solyc06g066480.1.1.1"/>
    </source>
</evidence>
<organism evidence="2">
    <name type="scientific">Solanum lycopersicum</name>
    <name type="common">Tomato</name>
    <name type="synonym">Lycopersicon esculentum</name>
    <dbReference type="NCBI Taxonomy" id="4081"/>
    <lineage>
        <taxon>Eukaryota</taxon>
        <taxon>Viridiplantae</taxon>
        <taxon>Streptophyta</taxon>
        <taxon>Embryophyta</taxon>
        <taxon>Tracheophyta</taxon>
        <taxon>Spermatophyta</taxon>
        <taxon>Magnoliopsida</taxon>
        <taxon>eudicotyledons</taxon>
        <taxon>Gunneridae</taxon>
        <taxon>Pentapetalae</taxon>
        <taxon>asterids</taxon>
        <taxon>lamiids</taxon>
        <taxon>Solanales</taxon>
        <taxon>Solanaceae</taxon>
        <taxon>Solanoideae</taxon>
        <taxon>Solaneae</taxon>
        <taxon>Solanum</taxon>
        <taxon>Solanum subgen. Lycopersicon</taxon>
    </lineage>
</organism>
<evidence type="ECO:0000256" key="1">
    <source>
        <dbReference type="SAM" id="Phobius"/>
    </source>
</evidence>
<feature type="transmembrane region" description="Helical" evidence="1">
    <location>
        <begin position="30"/>
        <end position="49"/>
    </location>
</feature>
<sequence length="64" mass="7676">MLEYTLTTSFSEAIFAAKSLNVLMYANLSWNYPLIALIIYECCTSRTHFWMRNYFKLYMQFVVI</sequence>
<dbReference type="Proteomes" id="UP000004994">
    <property type="component" value="Chromosome 6"/>
</dbReference>
<dbReference type="InParanoid" id="A0A3Q7GWD0"/>
<name>A0A3Q7GWD0_SOLLC</name>
<dbReference type="Gramene" id="Solyc06g066480.1.1">
    <property type="protein sequence ID" value="Solyc06g066480.1.1.1"/>
    <property type="gene ID" value="Solyc06g066480.1"/>
</dbReference>
<keyword evidence="1" id="KW-1133">Transmembrane helix</keyword>